<keyword evidence="7" id="KW-1185">Reference proteome</keyword>
<dbReference type="eggNOG" id="COG5549">
    <property type="taxonomic scope" value="Bacteria"/>
</dbReference>
<dbReference type="InterPro" id="IPR024079">
    <property type="entry name" value="MetalloPept_cat_dom_sf"/>
</dbReference>
<evidence type="ECO:0000256" key="4">
    <source>
        <dbReference type="ARBA" id="ARBA00022833"/>
    </source>
</evidence>
<dbReference type="InterPro" id="IPR017756">
    <property type="entry name" value="TM_Gly-Cys-Arg_CS"/>
</dbReference>
<dbReference type="GO" id="GO:0006508">
    <property type="term" value="P:proteolysis"/>
    <property type="evidence" value="ECO:0007669"/>
    <property type="project" value="UniProtKB-KW"/>
</dbReference>
<organism evidence="6 7">
    <name type="scientific">Myxococcus stipitatus (strain DSM 14675 / JCM 12634 / Mx s8)</name>
    <dbReference type="NCBI Taxonomy" id="1278073"/>
    <lineage>
        <taxon>Bacteria</taxon>
        <taxon>Pseudomonadati</taxon>
        <taxon>Myxococcota</taxon>
        <taxon>Myxococcia</taxon>
        <taxon>Myxococcales</taxon>
        <taxon>Cystobacterineae</taxon>
        <taxon>Myxococcaceae</taxon>
        <taxon>Myxococcus</taxon>
    </lineage>
</organism>
<dbReference type="GO" id="GO:0004222">
    <property type="term" value="F:metalloendopeptidase activity"/>
    <property type="evidence" value="ECO:0007669"/>
    <property type="project" value="InterPro"/>
</dbReference>
<dbReference type="Pfam" id="PF00413">
    <property type="entry name" value="Peptidase_M10"/>
    <property type="match status" value="1"/>
</dbReference>
<evidence type="ECO:0000256" key="2">
    <source>
        <dbReference type="ARBA" id="ARBA00022723"/>
    </source>
</evidence>
<reference evidence="6 7" key="1">
    <citation type="journal article" date="2013" name="Genome Announc.">
        <title>Complete genome sequence of Myxococcus stipitatus strain DSM 14675, a fruiting myxobacterium.</title>
        <authorList>
            <person name="Huntley S."/>
            <person name="Kneip S."/>
            <person name="Treuner-Lange A."/>
            <person name="Sogaard-Andersen L."/>
        </authorList>
    </citation>
    <scope>NUCLEOTIDE SEQUENCE [LARGE SCALE GENOMIC DNA]</scope>
    <source>
        <strain evidence="7">DSM 14675 / JCM 12634 / Mx s8</strain>
    </source>
</reference>
<keyword evidence="3" id="KW-0378">Hydrolase</keyword>
<dbReference type="NCBIfam" id="NF041905">
    <property type="entry name" value="MXAN_2677_2678"/>
    <property type="match status" value="1"/>
</dbReference>
<evidence type="ECO:0000259" key="5">
    <source>
        <dbReference type="Pfam" id="PF00413"/>
    </source>
</evidence>
<dbReference type="HOGENOM" id="CLU_946031_0_0_7"/>
<sequence>MSAAAALLAALALGQFAPYVRSRVKPGDDSTQCLYWTVPQVTWSQATQGNPGTAGDTEFEAVRVSFKSWEDIFARCGNLSLREGPVINERRVGYRRNEQNNNVVLFRTLNCSTVVAEKDACWKAETCASQYDCWDDDDSTLAITLTTYDKRSGIILDSDISFNAGQYTFTTVIGAKCEPPAPTNCVPADVQNTATHEIGHFIGLDHTRANGSTMNPSASPGEVSKRTIDTGSSSFVCDVYPKGRASQACLHPTVEDTLGAKDGGCASTGATSMGAALLAWAVWGLRRRERGGRS</sequence>
<dbReference type="RefSeq" id="WP_015348655.1">
    <property type="nucleotide sequence ID" value="NC_020126.1"/>
</dbReference>
<keyword evidence="1" id="KW-0645">Protease</keyword>
<evidence type="ECO:0000313" key="6">
    <source>
        <dbReference type="EMBL" id="AGC44394.1"/>
    </source>
</evidence>
<keyword evidence="4" id="KW-0862">Zinc</keyword>
<name>L7UD56_MYXSD</name>
<dbReference type="InterPro" id="IPR001818">
    <property type="entry name" value="Pept_M10_metallopeptidase"/>
</dbReference>
<dbReference type="Proteomes" id="UP000011131">
    <property type="component" value="Chromosome"/>
</dbReference>
<dbReference type="STRING" id="1278073.MYSTI_03080"/>
<evidence type="ECO:0000256" key="3">
    <source>
        <dbReference type="ARBA" id="ARBA00022801"/>
    </source>
</evidence>
<dbReference type="OrthoDB" id="5516015at2"/>
<feature type="domain" description="Peptidase M10 metallopeptidase" evidence="5">
    <location>
        <begin position="133"/>
        <end position="225"/>
    </location>
</feature>
<accession>L7UD56</accession>
<dbReference type="KEGG" id="msd:MYSTI_03080"/>
<keyword evidence="2" id="KW-0479">Metal-binding</keyword>
<evidence type="ECO:0000313" key="7">
    <source>
        <dbReference type="Proteomes" id="UP000011131"/>
    </source>
</evidence>
<dbReference type="Gene3D" id="3.40.390.10">
    <property type="entry name" value="Collagenase (Catalytic Domain)"/>
    <property type="match status" value="1"/>
</dbReference>
<dbReference type="GO" id="GO:0031012">
    <property type="term" value="C:extracellular matrix"/>
    <property type="evidence" value="ECO:0007669"/>
    <property type="project" value="InterPro"/>
</dbReference>
<gene>
    <name evidence="6" type="ordered locus">MYSTI_03080</name>
</gene>
<evidence type="ECO:0000256" key="1">
    <source>
        <dbReference type="ARBA" id="ARBA00022670"/>
    </source>
</evidence>
<protein>
    <recommendedName>
        <fullName evidence="5">Peptidase M10 metallopeptidase domain-containing protein</fullName>
    </recommendedName>
</protein>
<dbReference type="AlphaFoldDB" id="L7UD56"/>
<dbReference type="GO" id="GO:0008270">
    <property type="term" value="F:zinc ion binding"/>
    <property type="evidence" value="ECO:0007669"/>
    <property type="project" value="InterPro"/>
</dbReference>
<dbReference type="SUPFAM" id="SSF55486">
    <property type="entry name" value="Metalloproteases ('zincins'), catalytic domain"/>
    <property type="match status" value="1"/>
</dbReference>
<dbReference type="PATRIC" id="fig|1278073.3.peg.3137"/>
<dbReference type="EMBL" id="CP004025">
    <property type="protein sequence ID" value="AGC44394.1"/>
    <property type="molecule type" value="Genomic_DNA"/>
</dbReference>
<proteinExistence type="predicted"/>
<dbReference type="NCBIfam" id="TIGR03382">
    <property type="entry name" value="GC_trans_RRR"/>
    <property type="match status" value="1"/>
</dbReference>